<keyword evidence="4" id="KW-1015">Disulfide bond</keyword>
<comment type="subcellular location">
    <subcellularLocation>
        <location evidence="1">Secreted</location>
    </subcellularLocation>
</comment>
<dbReference type="Pfam" id="PF00396">
    <property type="entry name" value="Granulin"/>
    <property type="match status" value="3"/>
</dbReference>
<accession>A0A0D2WJS4</accession>
<feature type="domain" description="Granulins" evidence="6">
    <location>
        <begin position="54"/>
        <end position="67"/>
    </location>
</feature>
<dbReference type="PhylomeDB" id="A0A0D2WJS4"/>
<dbReference type="RefSeq" id="XP_004365969.2">
    <property type="nucleotide sequence ID" value="XM_004365912.2"/>
</dbReference>
<dbReference type="InterPro" id="IPR039036">
    <property type="entry name" value="Granulin_fam"/>
</dbReference>
<feature type="signal peptide" evidence="5">
    <location>
        <begin position="1"/>
        <end position="20"/>
    </location>
</feature>
<evidence type="ECO:0000259" key="6">
    <source>
        <dbReference type="PROSITE" id="PS00799"/>
    </source>
</evidence>
<evidence type="ECO:0000256" key="1">
    <source>
        <dbReference type="ARBA" id="ARBA00004613"/>
    </source>
</evidence>
<dbReference type="Proteomes" id="UP000008743">
    <property type="component" value="Unassembled WGS sequence"/>
</dbReference>
<gene>
    <name evidence="7" type="ORF">CAOG_001098</name>
</gene>
<dbReference type="PANTHER" id="PTHR12274:SF3">
    <property type="entry name" value="PROGRANULIN"/>
    <property type="match status" value="1"/>
</dbReference>
<evidence type="ECO:0000256" key="3">
    <source>
        <dbReference type="ARBA" id="ARBA00022525"/>
    </source>
</evidence>
<comment type="similarity">
    <text evidence="2">Belongs to the granulin family.</text>
</comment>
<protein>
    <submittedName>
        <fullName evidence="7">Grn protein</fullName>
    </submittedName>
</protein>
<evidence type="ECO:0000313" key="7">
    <source>
        <dbReference type="EMBL" id="KJE89663.1"/>
    </source>
</evidence>
<dbReference type="STRING" id="595528.A0A0D2WJS4"/>
<keyword evidence="8" id="KW-1185">Reference proteome</keyword>
<dbReference type="PROSITE" id="PS00799">
    <property type="entry name" value="GRANULINS"/>
    <property type="match status" value="3"/>
</dbReference>
<dbReference type="GO" id="GO:0005576">
    <property type="term" value="C:extracellular region"/>
    <property type="evidence" value="ECO:0007669"/>
    <property type="project" value="UniProtKB-SubCell"/>
</dbReference>
<feature type="domain" description="Granulins" evidence="6">
    <location>
        <begin position="132"/>
        <end position="145"/>
    </location>
</feature>
<evidence type="ECO:0000256" key="4">
    <source>
        <dbReference type="ARBA" id="ARBA00023157"/>
    </source>
</evidence>
<evidence type="ECO:0000256" key="2">
    <source>
        <dbReference type="ARBA" id="ARBA00010093"/>
    </source>
</evidence>
<dbReference type="AlphaFoldDB" id="A0A0D2WJS4"/>
<sequence>MRSLVLLLVTLLAAVGAVSALCPDGITSCPSSSTCCVTASGWYGCCPLPSATCCADHVHCCPNGYICNTTQSICTPASGEGPIVAMVTKTPAIPVKSIECGDGITYCSSSQTCCLLSGGSYGCCPLPNATCCADHVHCCPNGYTCDTTLNTCKLGDDADSTVPMMTKQPAIISKPMIPEVAVVCPDNSQCSATQTCCKMSNGSYGCCPLPNASCCADHLHCCPSGFTCDVTDHTCNNGLFTVPALPKLPSTPRKN</sequence>
<dbReference type="eggNOG" id="KOG4296">
    <property type="taxonomic scope" value="Eukaryota"/>
</dbReference>
<dbReference type="OrthoDB" id="5854875at2759"/>
<feature type="chain" id="PRO_5002255011" evidence="5">
    <location>
        <begin position="21"/>
        <end position="255"/>
    </location>
</feature>
<keyword evidence="5" id="KW-0732">Signal</keyword>
<dbReference type="InParanoid" id="A0A0D2WJS4"/>
<dbReference type="SUPFAM" id="SSF57277">
    <property type="entry name" value="Granulin repeat"/>
    <property type="match status" value="3"/>
</dbReference>
<dbReference type="SMART" id="SM00277">
    <property type="entry name" value="GRAN"/>
    <property type="match status" value="3"/>
</dbReference>
<feature type="domain" description="Granulins" evidence="6">
    <location>
        <begin position="215"/>
        <end position="228"/>
    </location>
</feature>
<organism evidence="7 8">
    <name type="scientific">Capsaspora owczarzaki (strain ATCC 30864)</name>
    <dbReference type="NCBI Taxonomy" id="595528"/>
    <lineage>
        <taxon>Eukaryota</taxon>
        <taxon>Filasterea</taxon>
        <taxon>Capsaspora</taxon>
    </lineage>
</organism>
<evidence type="ECO:0000313" key="8">
    <source>
        <dbReference type="Proteomes" id="UP000008743"/>
    </source>
</evidence>
<keyword evidence="3" id="KW-0964">Secreted</keyword>
<evidence type="ECO:0000256" key="5">
    <source>
        <dbReference type="SAM" id="SignalP"/>
    </source>
</evidence>
<name>A0A0D2WJS4_CAPO3</name>
<dbReference type="PANTHER" id="PTHR12274">
    <property type="entry name" value="GRANULIN"/>
    <property type="match status" value="1"/>
</dbReference>
<dbReference type="EMBL" id="KE346360">
    <property type="protein sequence ID" value="KJE89663.1"/>
    <property type="molecule type" value="Genomic_DNA"/>
</dbReference>
<reference evidence="8" key="1">
    <citation type="submission" date="2011-02" db="EMBL/GenBank/DDBJ databases">
        <title>The Genome Sequence of Capsaspora owczarzaki ATCC 30864.</title>
        <authorList>
            <person name="Russ C."/>
            <person name="Cuomo C."/>
            <person name="Burger G."/>
            <person name="Gray M.W."/>
            <person name="Holland P.W.H."/>
            <person name="King N."/>
            <person name="Lang F.B.F."/>
            <person name="Roger A.J."/>
            <person name="Ruiz-Trillo I."/>
            <person name="Young S.K."/>
            <person name="Zeng Q."/>
            <person name="Gargeya S."/>
            <person name="Alvarado L."/>
            <person name="Berlin A."/>
            <person name="Chapman S.B."/>
            <person name="Chen Z."/>
            <person name="Freedman E."/>
            <person name="Gellesch M."/>
            <person name="Goldberg J."/>
            <person name="Griggs A."/>
            <person name="Gujja S."/>
            <person name="Heilman E."/>
            <person name="Heiman D."/>
            <person name="Howarth C."/>
            <person name="Mehta T."/>
            <person name="Neiman D."/>
            <person name="Pearson M."/>
            <person name="Roberts A."/>
            <person name="Saif S."/>
            <person name="Shea T."/>
            <person name="Shenoy N."/>
            <person name="Sisk P."/>
            <person name="Stolte C."/>
            <person name="Sykes S."/>
            <person name="White J."/>
            <person name="Yandava C."/>
            <person name="Haas B."/>
            <person name="Nusbaum C."/>
            <person name="Birren B."/>
        </authorList>
    </citation>
    <scope>NUCLEOTIDE SEQUENCE</scope>
    <source>
        <strain evidence="8">ATCC 30864</strain>
    </source>
</reference>
<dbReference type="InterPro" id="IPR037277">
    <property type="entry name" value="Granulin_sf"/>
</dbReference>
<dbReference type="Gene3D" id="2.10.25.160">
    <property type="entry name" value="Granulin"/>
    <property type="match status" value="3"/>
</dbReference>
<dbReference type="InterPro" id="IPR000118">
    <property type="entry name" value="Granulin"/>
</dbReference>
<proteinExistence type="inferred from homology"/>